<accession>A0A1Y6B8W1</accession>
<evidence type="ECO:0000313" key="1">
    <source>
        <dbReference type="EMBL" id="SME91651.1"/>
    </source>
</evidence>
<dbReference type="Proteomes" id="UP000192907">
    <property type="component" value="Unassembled WGS sequence"/>
</dbReference>
<dbReference type="OrthoDB" id="5296695at2"/>
<name>A0A1Y6B8W1_9BACT</name>
<dbReference type="AlphaFoldDB" id="A0A1Y6B8W1"/>
<keyword evidence="2" id="KW-1185">Reference proteome</keyword>
<gene>
    <name evidence="1" type="ORF">SAMN06296036_101467</name>
</gene>
<organism evidence="1 2">
    <name type="scientific">Pseudobacteriovorax antillogorgiicola</name>
    <dbReference type="NCBI Taxonomy" id="1513793"/>
    <lineage>
        <taxon>Bacteria</taxon>
        <taxon>Pseudomonadati</taxon>
        <taxon>Bdellovibrionota</taxon>
        <taxon>Oligoflexia</taxon>
        <taxon>Oligoflexales</taxon>
        <taxon>Pseudobacteriovoracaceae</taxon>
        <taxon>Pseudobacteriovorax</taxon>
    </lineage>
</organism>
<sequence length="63" mass="7604">MSTFDTHREQFNVIVESYLNYVALYKLINNGSIDGVTNFEEFYWRFTYFVKYQDPERISALGY</sequence>
<evidence type="ECO:0000313" key="2">
    <source>
        <dbReference type="Proteomes" id="UP000192907"/>
    </source>
</evidence>
<dbReference type="RefSeq" id="WP_132314419.1">
    <property type="nucleotide sequence ID" value="NZ_FWZT01000001.1"/>
</dbReference>
<reference evidence="2" key="1">
    <citation type="submission" date="2017-04" db="EMBL/GenBank/DDBJ databases">
        <authorList>
            <person name="Varghese N."/>
            <person name="Submissions S."/>
        </authorList>
    </citation>
    <scope>NUCLEOTIDE SEQUENCE [LARGE SCALE GENOMIC DNA]</scope>
    <source>
        <strain evidence="2">RKEM611</strain>
    </source>
</reference>
<protein>
    <submittedName>
        <fullName evidence="1">Uncharacterized protein</fullName>
    </submittedName>
</protein>
<dbReference type="STRING" id="1513793.SAMN06296036_101467"/>
<dbReference type="EMBL" id="FWZT01000001">
    <property type="protein sequence ID" value="SME91651.1"/>
    <property type="molecule type" value="Genomic_DNA"/>
</dbReference>
<proteinExistence type="predicted"/>